<organism evidence="4 5">
    <name type="scientific">Rousettus aegyptiacus</name>
    <name type="common">Egyptian fruit bat</name>
    <name type="synonym">Pteropus aegyptiacus</name>
    <dbReference type="NCBI Taxonomy" id="9407"/>
    <lineage>
        <taxon>Eukaryota</taxon>
        <taxon>Metazoa</taxon>
        <taxon>Chordata</taxon>
        <taxon>Craniata</taxon>
        <taxon>Vertebrata</taxon>
        <taxon>Euteleostomi</taxon>
        <taxon>Mammalia</taxon>
        <taxon>Eutheria</taxon>
        <taxon>Laurasiatheria</taxon>
        <taxon>Chiroptera</taxon>
        <taxon>Yinpterochiroptera</taxon>
        <taxon>Pteropodoidea</taxon>
        <taxon>Pteropodidae</taxon>
        <taxon>Rousettinae</taxon>
        <taxon>Rousettus</taxon>
    </lineage>
</organism>
<comment type="similarity">
    <text evidence="1">Belongs to the CDR2 family.</text>
</comment>
<accession>A0A7J8EWB9</accession>
<dbReference type="Proteomes" id="UP000593571">
    <property type="component" value="Unassembled WGS sequence"/>
</dbReference>
<gene>
    <name evidence="4" type="ORF">HJG63_000147</name>
</gene>
<keyword evidence="5" id="KW-1185">Reference proteome</keyword>
<evidence type="ECO:0000313" key="5">
    <source>
        <dbReference type="Proteomes" id="UP000593571"/>
    </source>
</evidence>
<proteinExistence type="inferred from homology"/>
<reference evidence="4 5" key="1">
    <citation type="journal article" date="2020" name="Nature">
        <title>Six reference-quality genomes reveal evolution of bat adaptations.</title>
        <authorList>
            <person name="Jebb D."/>
            <person name="Huang Z."/>
            <person name="Pippel M."/>
            <person name="Hughes G.M."/>
            <person name="Lavrichenko K."/>
            <person name="Devanna P."/>
            <person name="Winkler S."/>
            <person name="Jermiin L.S."/>
            <person name="Skirmuntt E.C."/>
            <person name="Katzourakis A."/>
            <person name="Burkitt-Gray L."/>
            <person name="Ray D.A."/>
            <person name="Sullivan K.A.M."/>
            <person name="Roscito J.G."/>
            <person name="Kirilenko B.M."/>
            <person name="Davalos L.M."/>
            <person name="Corthals A.P."/>
            <person name="Power M.L."/>
            <person name="Jones G."/>
            <person name="Ransome R.D."/>
            <person name="Dechmann D.K.N."/>
            <person name="Locatelli A.G."/>
            <person name="Puechmaille S.J."/>
            <person name="Fedrigo O."/>
            <person name="Jarvis E.D."/>
            <person name="Hiller M."/>
            <person name="Vernes S.C."/>
            <person name="Myers E.W."/>
            <person name="Teeling E.C."/>
        </authorList>
    </citation>
    <scope>NUCLEOTIDE SEQUENCE [LARGE SCALE GENOMIC DNA]</scope>
    <source>
        <strain evidence="4">MRouAeg1</strain>
        <tissue evidence="4">Muscle</tissue>
    </source>
</reference>
<evidence type="ECO:0000256" key="1">
    <source>
        <dbReference type="ARBA" id="ARBA00009019"/>
    </source>
</evidence>
<evidence type="ECO:0000256" key="3">
    <source>
        <dbReference type="SAM" id="Coils"/>
    </source>
</evidence>
<evidence type="ECO:0000256" key="2">
    <source>
        <dbReference type="ARBA" id="ARBA00023054"/>
    </source>
</evidence>
<sequence>MLAGSLVEEFELEDEPWYDPRDLQQDLQLAAELGKTLLDRNTELEESLQQMCTTNQEQMQEIEYLSKQVELLRQMNEQHAKVYEQLDATARDLEDTNQRLVADSRASQQRVLSLTETIECLQANIAQPGGRGGQTGMSRLPFLNPEEGDRPAPSPLGWQSWPTRSPCRLRQRCDSLRKRLPAAFHTNSIDVLAGNTLVLSPTYF</sequence>
<dbReference type="AlphaFoldDB" id="A0A7J8EWB9"/>
<evidence type="ECO:0008006" key="6">
    <source>
        <dbReference type="Google" id="ProtNLM"/>
    </source>
</evidence>
<dbReference type="EMBL" id="JACASE010000008">
    <property type="protein sequence ID" value="KAF6439621.1"/>
    <property type="molecule type" value="Genomic_DNA"/>
</dbReference>
<evidence type="ECO:0000313" key="4">
    <source>
        <dbReference type="EMBL" id="KAF6439621.1"/>
    </source>
</evidence>
<name>A0A7J8EWB9_ROUAE</name>
<feature type="coiled-coil region" evidence="3">
    <location>
        <begin position="41"/>
        <end position="103"/>
    </location>
</feature>
<dbReference type="InterPro" id="IPR026079">
    <property type="entry name" value="CDR2"/>
</dbReference>
<comment type="caution">
    <text evidence="4">The sequence shown here is derived from an EMBL/GenBank/DDBJ whole genome shotgun (WGS) entry which is preliminary data.</text>
</comment>
<keyword evidence="2 3" id="KW-0175">Coiled coil</keyword>
<protein>
    <recommendedName>
        <fullName evidence="6">Cerebellar degeneration related protein 2</fullName>
    </recommendedName>
</protein>
<dbReference type="PANTHER" id="PTHR19232">
    <property type="entry name" value="CENTROCORTIN FAMILY MEMBER"/>
    <property type="match status" value="1"/>
</dbReference>
<dbReference type="PANTHER" id="PTHR19232:SF1">
    <property type="entry name" value="CEREBELLAR DEGENERATION-RELATED PROTEIN 2"/>
    <property type="match status" value="1"/>
</dbReference>